<evidence type="ECO:0000313" key="4">
    <source>
        <dbReference type="Proteomes" id="UP000499080"/>
    </source>
</evidence>
<dbReference type="InterPro" id="IPR036397">
    <property type="entry name" value="RNaseH_sf"/>
</dbReference>
<feature type="region of interest" description="Disordered" evidence="1">
    <location>
        <begin position="100"/>
        <end position="119"/>
    </location>
</feature>
<sequence length="119" mass="13328">MYGLLLPLAHKHVGDQGHQGLSEVEESHQGYPQPHAHVAADRQPSTDAFYSKQDEEPGMPCRNIQQSLFQQHNIKLGWIKAHAGRMGKEKADELAKEAISLQNQKTSEFYSPKAGPRKD</sequence>
<dbReference type="OrthoDB" id="411823at2759"/>
<dbReference type="SUPFAM" id="SSF53098">
    <property type="entry name" value="Ribonuclease H-like"/>
    <property type="match status" value="1"/>
</dbReference>
<feature type="region of interest" description="Disordered" evidence="1">
    <location>
        <begin position="13"/>
        <end position="35"/>
    </location>
</feature>
<protein>
    <recommendedName>
        <fullName evidence="2">RNase H type-1 domain-containing protein</fullName>
    </recommendedName>
</protein>
<feature type="domain" description="RNase H type-1" evidence="2">
    <location>
        <begin position="64"/>
        <end position="99"/>
    </location>
</feature>
<name>A0A4Y2J453_ARAVE</name>
<proteinExistence type="predicted"/>
<comment type="caution">
    <text evidence="3">The sequence shown here is derived from an EMBL/GenBank/DDBJ whole genome shotgun (WGS) entry which is preliminary data.</text>
</comment>
<evidence type="ECO:0000256" key="1">
    <source>
        <dbReference type="SAM" id="MobiDB-lite"/>
    </source>
</evidence>
<evidence type="ECO:0000259" key="2">
    <source>
        <dbReference type="Pfam" id="PF00075"/>
    </source>
</evidence>
<dbReference type="InterPro" id="IPR002156">
    <property type="entry name" value="RNaseH_domain"/>
</dbReference>
<dbReference type="Pfam" id="PF00075">
    <property type="entry name" value="RNase_H"/>
    <property type="match status" value="1"/>
</dbReference>
<dbReference type="Gene3D" id="3.30.420.10">
    <property type="entry name" value="Ribonuclease H-like superfamily/Ribonuclease H"/>
    <property type="match status" value="1"/>
</dbReference>
<feature type="compositionally biased region" description="Polar residues" evidence="1">
    <location>
        <begin position="100"/>
        <end position="109"/>
    </location>
</feature>
<dbReference type="EMBL" id="BGPR01003155">
    <property type="protein sequence ID" value="GBM84379.1"/>
    <property type="molecule type" value="Genomic_DNA"/>
</dbReference>
<dbReference type="Proteomes" id="UP000499080">
    <property type="component" value="Unassembled WGS sequence"/>
</dbReference>
<dbReference type="GO" id="GO:0003676">
    <property type="term" value="F:nucleic acid binding"/>
    <property type="evidence" value="ECO:0007669"/>
    <property type="project" value="InterPro"/>
</dbReference>
<keyword evidence="4" id="KW-1185">Reference proteome</keyword>
<dbReference type="GO" id="GO:0004523">
    <property type="term" value="F:RNA-DNA hybrid ribonuclease activity"/>
    <property type="evidence" value="ECO:0007669"/>
    <property type="project" value="InterPro"/>
</dbReference>
<organism evidence="3 4">
    <name type="scientific">Araneus ventricosus</name>
    <name type="common">Orbweaver spider</name>
    <name type="synonym">Epeira ventricosa</name>
    <dbReference type="NCBI Taxonomy" id="182803"/>
    <lineage>
        <taxon>Eukaryota</taxon>
        <taxon>Metazoa</taxon>
        <taxon>Ecdysozoa</taxon>
        <taxon>Arthropoda</taxon>
        <taxon>Chelicerata</taxon>
        <taxon>Arachnida</taxon>
        <taxon>Araneae</taxon>
        <taxon>Araneomorphae</taxon>
        <taxon>Entelegynae</taxon>
        <taxon>Araneoidea</taxon>
        <taxon>Araneidae</taxon>
        <taxon>Araneus</taxon>
    </lineage>
</organism>
<evidence type="ECO:0000313" key="3">
    <source>
        <dbReference type="EMBL" id="GBM84379.1"/>
    </source>
</evidence>
<dbReference type="InterPro" id="IPR012337">
    <property type="entry name" value="RNaseH-like_sf"/>
</dbReference>
<accession>A0A4Y2J453</accession>
<dbReference type="AlphaFoldDB" id="A0A4Y2J453"/>
<reference evidence="3 4" key="1">
    <citation type="journal article" date="2019" name="Sci. Rep.">
        <title>Orb-weaving spider Araneus ventricosus genome elucidates the spidroin gene catalogue.</title>
        <authorList>
            <person name="Kono N."/>
            <person name="Nakamura H."/>
            <person name="Ohtoshi R."/>
            <person name="Moran D.A.P."/>
            <person name="Shinohara A."/>
            <person name="Yoshida Y."/>
            <person name="Fujiwara M."/>
            <person name="Mori M."/>
            <person name="Tomita M."/>
            <person name="Arakawa K."/>
        </authorList>
    </citation>
    <scope>NUCLEOTIDE SEQUENCE [LARGE SCALE GENOMIC DNA]</scope>
</reference>
<gene>
    <name evidence="3" type="ORF">AVEN_28704_1</name>
</gene>